<keyword evidence="2" id="KW-1185">Reference proteome</keyword>
<proteinExistence type="predicted"/>
<gene>
    <name evidence="1" type="ORF">Ccrd_008773</name>
</gene>
<name>A0A103XEJ6_CYNCS</name>
<dbReference type="Gramene" id="KVH89241">
    <property type="protein sequence ID" value="KVH89241"/>
    <property type="gene ID" value="Ccrd_008773"/>
</dbReference>
<dbReference type="Proteomes" id="UP000243975">
    <property type="component" value="Unassembled WGS sequence"/>
</dbReference>
<protein>
    <submittedName>
        <fullName evidence="1">Uncharacterized protein</fullName>
    </submittedName>
</protein>
<evidence type="ECO:0000313" key="2">
    <source>
        <dbReference type="Proteomes" id="UP000243975"/>
    </source>
</evidence>
<sequence>MRWMLQTRLIVVSFAVYSWN</sequence>
<comment type="caution">
    <text evidence="1">The sequence shown here is derived from an EMBL/GenBank/DDBJ whole genome shotgun (WGS) entry which is preliminary data.</text>
</comment>
<dbReference type="EMBL" id="LEKV01005286">
    <property type="protein sequence ID" value="KVH89241.1"/>
    <property type="molecule type" value="Genomic_DNA"/>
</dbReference>
<dbReference type="AlphaFoldDB" id="A0A103XEJ6"/>
<organism evidence="1 2">
    <name type="scientific">Cynara cardunculus var. scolymus</name>
    <name type="common">Globe artichoke</name>
    <name type="synonym">Cynara scolymus</name>
    <dbReference type="NCBI Taxonomy" id="59895"/>
    <lineage>
        <taxon>Eukaryota</taxon>
        <taxon>Viridiplantae</taxon>
        <taxon>Streptophyta</taxon>
        <taxon>Embryophyta</taxon>
        <taxon>Tracheophyta</taxon>
        <taxon>Spermatophyta</taxon>
        <taxon>Magnoliopsida</taxon>
        <taxon>eudicotyledons</taxon>
        <taxon>Gunneridae</taxon>
        <taxon>Pentapetalae</taxon>
        <taxon>asterids</taxon>
        <taxon>campanulids</taxon>
        <taxon>Asterales</taxon>
        <taxon>Asteraceae</taxon>
        <taxon>Carduoideae</taxon>
        <taxon>Cardueae</taxon>
        <taxon>Carduinae</taxon>
        <taxon>Cynara</taxon>
    </lineage>
</organism>
<reference evidence="1 2" key="1">
    <citation type="journal article" date="2016" name="Sci. Rep.">
        <title>The genome sequence of the outbreeding globe artichoke constructed de novo incorporating a phase-aware low-pass sequencing strategy of F1 progeny.</title>
        <authorList>
            <person name="Scaglione D."/>
            <person name="Reyes-Chin-Wo S."/>
            <person name="Acquadro A."/>
            <person name="Froenicke L."/>
            <person name="Portis E."/>
            <person name="Beitel C."/>
            <person name="Tirone M."/>
            <person name="Mauro R."/>
            <person name="Lo Monaco A."/>
            <person name="Mauromicale G."/>
            <person name="Faccioli P."/>
            <person name="Cattivelli L."/>
            <person name="Rieseberg L."/>
            <person name="Michelmore R."/>
            <person name="Lanteri S."/>
        </authorList>
    </citation>
    <scope>NUCLEOTIDE SEQUENCE [LARGE SCALE GENOMIC DNA]</scope>
    <source>
        <strain evidence="1">2C</strain>
    </source>
</reference>
<evidence type="ECO:0000313" key="1">
    <source>
        <dbReference type="EMBL" id="KVH89241.1"/>
    </source>
</evidence>
<accession>A0A103XEJ6</accession>